<evidence type="ECO:0000313" key="9">
    <source>
        <dbReference type="Proteomes" id="UP001195963"/>
    </source>
</evidence>
<evidence type="ECO:0000256" key="3">
    <source>
        <dbReference type="ARBA" id="ARBA00022729"/>
    </source>
</evidence>
<evidence type="ECO:0000256" key="4">
    <source>
        <dbReference type="ARBA" id="ARBA00022741"/>
    </source>
</evidence>
<keyword evidence="3 5" id="KW-0732">Signal</keyword>
<evidence type="ECO:0000256" key="1">
    <source>
        <dbReference type="ARBA" id="ARBA00006654"/>
    </source>
</evidence>
<feature type="chain" id="PRO_5044950340" evidence="5">
    <location>
        <begin position="20"/>
        <end position="588"/>
    </location>
</feature>
<proteinExistence type="inferred from homology"/>
<gene>
    <name evidence="8" type="primary">ushA</name>
    <name evidence="8" type="ORF">K0625_09100</name>
</gene>
<dbReference type="PANTHER" id="PTHR11575">
    <property type="entry name" value="5'-NUCLEOTIDASE-RELATED"/>
    <property type="match status" value="1"/>
</dbReference>
<comment type="similarity">
    <text evidence="1 5">Belongs to the 5'-nucleotidase family.</text>
</comment>
<sequence>MINKLVKGVVATAVLAALAGCNSSDDNNTPQTACEAAGDACTKFTVIHTNDNHGRFWQNSKGEYGMAARKTVIDQIRNEVDLAGGETILLSGGDINTGVPESDMQDAVPDFIGMSMLGYDAMAVGNHEFDNPLSTLDMQANIAQFPMLAANIYKKDSNGEVTSERYFEPYRVFEINGLKVAIIGFTTVDTPKVVSPDNVASLHFTKPQDEIQTVLAEIEANEKVDMVFALTHMGHYANGEHGTEAAGDVKLARSLEQGQLQAIIGGHSQNPVCMEGDGYADFKPGDECKPDVQNGTFIMQAHEWGKYVGRADFEYMDGELKLASYKLIPINLKEKNENDELVFITEEIEQDQLVIDALQHYQDFGQKLLDVVISSTDGKLEGDREVVRAEQTNLGQLLTRAYGDWVTANFEPTVDFGVMNSGGIRDSIAPGTVSYRDVLTVQPFSNDVAFVTMSGTEVQQYLANVALKTGGGMPQLYPMEMNVTCDAVEINAEATPADIVQIASLGGRDFKLEDSYTFSLINFSAKGGDDYPKITEHANYVDTQRSDASVLREYFEKNPNIKVADYDPAQGGHPVFYRGGAVVKSCAK</sequence>
<dbReference type="Gene3D" id="3.60.21.10">
    <property type="match status" value="1"/>
</dbReference>
<dbReference type="InterPro" id="IPR006179">
    <property type="entry name" value="5_nucleotidase/apyrase"/>
</dbReference>
<evidence type="ECO:0000313" key="8">
    <source>
        <dbReference type="EMBL" id="MBW8183826.1"/>
    </source>
</evidence>
<dbReference type="SUPFAM" id="SSF56300">
    <property type="entry name" value="Metallo-dependent phosphatases"/>
    <property type="match status" value="1"/>
</dbReference>
<protein>
    <submittedName>
        <fullName evidence="8">Bifunctional UDP-sugar hydrolase/5'-nucleotidase UshA</fullName>
        <ecNumber evidence="8">3.1.3.5</ecNumber>
        <ecNumber evidence="8">3.6.1.45</ecNumber>
    </submittedName>
</protein>
<dbReference type="Proteomes" id="UP001195963">
    <property type="component" value="Unassembled WGS sequence"/>
</dbReference>
<dbReference type="InterPro" id="IPR008334">
    <property type="entry name" value="5'-Nucleotdase_C"/>
</dbReference>
<accession>A0ABS7E3U1</accession>
<keyword evidence="5 8" id="KW-0378">Hydrolase</keyword>
<dbReference type="PROSITE" id="PS00786">
    <property type="entry name" value="5_NUCLEOTIDASE_2"/>
    <property type="match status" value="1"/>
</dbReference>
<dbReference type="InterPro" id="IPR029052">
    <property type="entry name" value="Metallo-depent_PP-like"/>
</dbReference>
<dbReference type="NCBIfam" id="NF007109">
    <property type="entry name" value="PRK09558.1"/>
    <property type="match status" value="1"/>
</dbReference>
<reference evidence="8 9" key="1">
    <citation type="submission" date="2021-07" db="EMBL/GenBank/DDBJ databases">
        <title>Shewanella sp. nov, isolated from SCS.</title>
        <authorList>
            <person name="Cao W.R."/>
        </authorList>
    </citation>
    <scope>NUCLEOTIDE SEQUENCE [LARGE SCALE GENOMIC DNA]</scope>
    <source>
        <strain evidence="8 9">NR704-98</strain>
    </source>
</reference>
<evidence type="ECO:0000259" key="6">
    <source>
        <dbReference type="Pfam" id="PF00149"/>
    </source>
</evidence>
<dbReference type="GO" id="GO:0008768">
    <property type="term" value="F:UDP-sugar diphosphatase activity"/>
    <property type="evidence" value="ECO:0007669"/>
    <property type="project" value="UniProtKB-EC"/>
</dbReference>
<dbReference type="EC" id="3.1.3.5" evidence="8"/>
<feature type="domain" description="Calcineurin-like phosphoesterase" evidence="6">
    <location>
        <begin position="45"/>
        <end position="268"/>
    </location>
</feature>
<dbReference type="EMBL" id="JAHZST010000005">
    <property type="protein sequence ID" value="MBW8183826.1"/>
    <property type="molecule type" value="Genomic_DNA"/>
</dbReference>
<keyword evidence="2" id="KW-0479">Metal-binding</keyword>
<dbReference type="SUPFAM" id="SSF55816">
    <property type="entry name" value="5'-nucleotidase (syn. UDP-sugar hydrolase), C-terminal domain"/>
    <property type="match status" value="1"/>
</dbReference>
<dbReference type="EC" id="3.6.1.45" evidence="8"/>
<dbReference type="InterPro" id="IPR004843">
    <property type="entry name" value="Calcineurin-like_PHP"/>
</dbReference>
<evidence type="ECO:0000256" key="5">
    <source>
        <dbReference type="RuleBase" id="RU362119"/>
    </source>
</evidence>
<dbReference type="Gene3D" id="3.90.780.10">
    <property type="entry name" value="5'-Nucleotidase, C-terminal domain"/>
    <property type="match status" value="1"/>
</dbReference>
<dbReference type="Pfam" id="PF00149">
    <property type="entry name" value="Metallophos"/>
    <property type="match status" value="1"/>
</dbReference>
<comment type="caution">
    <text evidence="8">The sequence shown here is derived from an EMBL/GenBank/DDBJ whole genome shotgun (WGS) entry which is preliminary data.</text>
</comment>
<dbReference type="GO" id="GO:0008253">
    <property type="term" value="F:5'-nucleotidase activity"/>
    <property type="evidence" value="ECO:0007669"/>
    <property type="project" value="UniProtKB-EC"/>
</dbReference>
<dbReference type="PRINTS" id="PR01607">
    <property type="entry name" value="APYRASEFAMLY"/>
</dbReference>
<dbReference type="RefSeq" id="WP_220109403.1">
    <property type="nucleotide sequence ID" value="NZ_JAHZST010000005.1"/>
</dbReference>
<feature type="domain" description="5'-Nucleotidase C-terminal" evidence="7">
    <location>
        <begin position="381"/>
        <end position="534"/>
    </location>
</feature>
<keyword evidence="9" id="KW-1185">Reference proteome</keyword>
<dbReference type="Pfam" id="PF02872">
    <property type="entry name" value="5_nucleotid_C"/>
    <property type="match status" value="1"/>
</dbReference>
<dbReference type="InterPro" id="IPR036907">
    <property type="entry name" value="5'-Nucleotdase_C_sf"/>
</dbReference>
<feature type="signal peptide" evidence="5">
    <location>
        <begin position="1"/>
        <end position="19"/>
    </location>
</feature>
<evidence type="ECO:0000259" key="7">
    <source>
        <dbReference type="Pfam" id="PF02872"/>
    </source>
</evidence>
<keyword evidence="4 5" id="KW-0547">Nucleotide-binding</keyword>
<evidence type="ECO:0000256" key="2">
    <source>
        <dbReference type="ARBA" id="ARBA00022723"/>
    </source>
</evidence>
<dbReference type="InterPro" id="IPR006146">
    <property type="entry name" value="5'-Nucleotdase_CS"/>
</dbReference>
<name>A0ABS7E3U1_9GAMM</name>
<dbReference type="PANTHER" id="PTHR11575:SF46">
    <property type="entry name" value="PROTEIN USHA"/>
    <property type="match status" value="1"/>
</dbReference>
<organism evidence="8 9">
    <name type="scientific">Shewanella nanhaiensis</name>
    <dbReference type="NCBI Taxonomy" id="2864872"/>
    <lineage>
        <taxon>Bacteria</taxon>
        <taxon>Pseudomonadati</taxon>
        <taxon>Pseudomonadota</taxon>
        <taxon>Gammaproteobacteria</taxon>
        <taxon>Alteromonadales</taxon>
        <taxon>Shewanellaceae</taxon>
        <taxon>Shewanella</taxon>
    </lineage>
</organism>
<dbReference type="PROSITE" id="PS51257">
    <property type="entry name" value="PROKAR_LIPOPROTEIN"/>
    <property type="match status" value="1"/>
</dbReference>